<evidence type="ECO:0000256" key="4">
    <source>
        <dbReference type="SAM" id="MobiDB-lite"/>
    </source>
</evidence>
<name>A0A7U2FI76_PHANO</name>
<keyword evidence="3" id="KW-0378">Hydrolase</keyword>
<dbReference type="InterPro" id="IPR001365">
    <property type="entry name" value="A_deaminase_dom"/>
</dbReference>
<protein>
    <recommendedName>
        <fullName evidence="5">Adenosine deaminase domain-containing protein</fullName>
    </recommendedName>
</protein>
<feature type="compositionally biased region" description="Basic residues" evidence="4">
    <location>
        <begin position="55"/>
        <end position="70"/>
    </location>
</feature>
<feature type="compositionally biased region" description="Basic and acidic residues" evidence="4">
    <location>
        <begin position="114"/>
        <end position="128"/>
    </location>
</feature>
<sequence length="711" mass="81039">MPTESDSKASSESQNSLQGLLARCGITLPLLSVRDKRGSPEDPNRIVMKTADSPKKRKRVSSPLPSRRKPTQQFEPKVIDMAEDYSAEVNDLFEAALGDIAALQKYSKEHAELLREEDKNAWDRDSRPRTTSRSQDDLDEQDAACIVRALREYERKVVFGNVASEAIPGKDTRDMGGQFLTNKTHINEKSELFKIAQHVPKGGLLHLHFNAELHPERLLEQARSIDNLYIRSIRPLLTEDDLDETEMVLTVLDPDQVEEGVDIFSEKYPGNATNWKTAESKWKVWMPWKQFQADFQNHFLSNKYVQPHETTASTIAACCSEPGADIRLNPAEFWLKSKMVLSEEEAYGFGQTVNGVWARFNQATRCFKGLLNYESVYVWYIGEAIDRMIEENVMYAELRPMLLDKSIPKDSGKEELRNAAQMHLIVKGVLAKQAQLKKQQRLHKFPFGLKIIYCTPRSIPKKMMQEEMKQCIGLKEKFPKLICGFDLVGAEDRPNHIGFYRDELVAFKKTCEARGLDIPFMFHAGETLLDTGGSSDPSNSNLYDAVVLGSKRIGHGFALMKHPHLVEKFKKTKNSPGICIELCPISNELLHLCRNIKEHPFPELLAAGIPCTVNSDNPSLFSNSMSHEFYQIMVGAPTMSLYSWKQLARWSLDYSCLTPVEINEGHLILSNDWKSFCRWVKKEYGPIVVDNEVDEAMAEQHEKYQWRKVLS</sequence>
<dbReference type="InterPro" id="IPR006330">
    <property type="entry name" value="Ado/ade_deaminase"/>
</dbReference>
<dbReference type="VEuPathDB" id="FungiDB:JI435_103460"/>
<evidence type="ECO:0000256" key="3">
    <source>
        <dbReference type="ARBA" id="ARBA00022801"/>
    </source>
</evidence>
<dbReference type="OrthoDB" id="7202371at2759"/>
<accession>A0A7U2FI76</accession>
<feature type="region of interest" description="Disordered" evidence="4">
    <location>
        <begin position="114"/>
        <end position="138"/>
    </location>
</feature>
<dbReference type="InterPro" id="IPR032466">
    <property type="entry name" value="Metal_Hydrolase"/>
</dbReference>
<dbReference type="GO" id="GO:0046872">
    <property type="term" value="F:metal ion binding"/>
    <property type="evidence" value="ECO:0007669"/>
    <property type="project" value="UniProtKB-KW"/>
</dbReference>
<dbReference type="AlphaFoldDB" id="A0A7U2FI76"/>
<evidence type="ECO:0000259" key="5">
    <source>
        <dbReference type="Pfam" id="PF00962"/>
    </source>
</evidence>
<dbReference type="Proteomes" id="UP000663193">
    <property type="component" value="Chromosome 15"/>
</dbReference>
<proteinExistence type="predicted"/>
<keyword evidence="2" id="KW-0479">Metal-binding</keyword>
<dbReference type="PANTHER" id="PTHR11409:SF37">
    <property type="entry name" value="ADENOSINE DEAMINASE DOMAIN-CONTAINING PROTEIN"/>
    <property type="match status" value="1"/>
</dbReference>
<dbReference type="EMBL" id="CP069037">
    <property type="protein sequence ID" value="QRD03595.1"/>
    <property type="molecule type" value="Genomic_DNA"/>
</dbReference>
<evidence type="ECO:0000313" key="7">
    <source>
        <dbReference type="Proteomes" id="UP000663193"/>
    </source>
</evidence>
<feature type="region of interest" description="Disordered" evidence="4">
    <location>
        <begin position="34"/>
        <end position="76"/>
    </location>
</feature>
<keyword evidence="7" id="KW-1185">Reference proteome</keyword>
<evidence type="ECO:0000313" key="6">
    <source>
        <dbReference type="EMBL" id="QRD03595.1"/>
    </source>
</evidence>
<dbReference type="Pfam" id="PF00962">
    <property type="entry name" value="A_deaminase"/>
    <property type="match status" value="1"/>
</dbReference>
<evidence type="ECO:0000256" key="1">
    <source>
        <dbReference type="ARBA" id="ARBA00001947"/>
    </source>
</evidence>
<organism evidence="6 7">
    <name type="scientific">Phaeosphaeria nodorum (strain SN15 / ATCC MYA-4574 / FGSC 10173)</name>
    <name type="common">Glume blotch fungus</name>
    <name type="synonym">Parastagonospora nodorum</name>
    <dbReference type="NCBI Taxonomy" id="321614"/>
    <lineage>
        <taxon>Eukaryota</taxon>
        <taxon>Fungi</taxon>
        <taxon>Dikarya</taxon>
        <taxon>Ascomycota</taxon>
        <taxon>Pezizomycotina</taxon>
        <taxon>Dothideomycetes</taxon>
        <taxon>Pleosporomycetidae</taxon>
        <taxon>Pleosporales</taxon>
        <taxon>Pleosporineae</taxon>
        <taxon>Phaeosphaeriaceae</taxon>
        <taxon>Parastagonospora</taxon>
    </lineage>
</organism>
<feature type="domain" description="Adenosine deaminase" evidence="5">
    <location>
        <begin position="383"/>
        <end position="657"/>
    </location>
</feature>
<dbReference type="GO" id="GO:0019239">
    <property type="term" value="F:deaminase activity"/>
    <property type="evidence" value="ECO:0007669"/>
    <property type="project" value="InterPro"/>
</dbReference>
<reference evidence="7" key="1">
    <citation type="journal article" date="2021" name="BMC Genomics">
        <title>Chromosome-level genome assembly and manually-curated proteome of model necrotroph Parastagonospora nodorum Sn15 reveals a genome-wide trove of candidate effector homologs, and redundancy of virulence-related functions within an accessory chromosome.</title>
        <authorList>
            <person name="Bertazzoni S."/>
            <person name="Jones D.A.B."/>
            <person name="Phan H.T."/>
            <person name="Tan K.-C."/>
            <person name="Hane J.K."/>
        </authorList>
    </citation>
    <scope>NUCLEOTIDE SEQUENCE [LARGE SCALE GENOMIC DNA]</scope>
    <source>
        <strain evidence="7">SN15 / ATCC MYA-4574 / FGSC 10173)</strain>
    </source>
</reference>
<gene>
    <name evidence="6" type="ORF">JI435_103460</name>
</gene>
<evidence type="ECO:0000256" key="2">
    <source>
        <dbReference type="ARBA" id="ARBA00022723"/>
    </source>
</evidence>
<dbReference type="SUPFAM" id="SSF51556">
    <property type="entry name" value="Metallo-dependent hydrolases"/>
    <property type="match status" value="1"/>
</dbReference>
<feature type="compositionally biased region" description="Basic and acidic residues" evidence="4">
    <location>
        <begin position="34"/>
        <end position="44"/>
    </location>
</feature>
<comment type="cofactor">
    <cofactor evidence="1">
        <name>Zn(2+)</name>
        <dbReference type="ChEBI" id="CHEBI:29105"/>
    </cofactor>
</comment>
<dbReference type="PANTHER" id="PTHR11409">
    <property type="entry name" value="ADENOSINE DEAMINASE"/>
    <property type="match status" value="1"/>
</dbReference>
<dbReference type="Gene3D" id="3.20.20.140">
    <property type="entry name" value="Metal-dependent hydrolases"/>
    <property type="match status" value="1"/>
</dbReference>